<dbReference type="Pfam" id="PF25989">
    <property type="entry name" value="YknX_C"/>
    <property type="match status" value="1"/>
</dbReference>
<evidence type="ECO:0000256" key="2">
    <source>
        <dbReference type="SAM" id="Coils"/>
    </source>
</evidence>
<name>A0A8S0W4T1_9FIRM</name>
<feature type="coiled-coil region" evidence="2">
    <location>
        <begin position="290"/>
        <end position="317"/>
    </location>
</feature>
<dbReference type="PROSITE" id="PS51257">
    <property type="entry name" value="PROKAR_LIPOPROTEIN"/>
    <property type="match status" value="1"/>
</dbReference>
<dbReference type="Proteomes" id="UP000836597">
    <property type="component" value="Chromosome"/>
</dbReference>
<keyword evidence="2" id="KW-0175">Coiled coil</keyword>
<organism evidence="4">
    <name type="scientific">Acididesulfobacillus acetoxydans</name>
    <dbReference type="NCBI Taxonomy" id="1561005"/>
    <lineage>
        <taxon>Bacteria</taxon>
        <taxon>Bacillati</taxon>
        <taxon>Bacillota</taxon>
        <taxon>Clostridia</taxon>
        <taxon>Eubacteriales</taxon>
        <taxon>Peptococcaceae</taxon>
        <taxon>Acididesulfobacillus</taxon>
    </lineage>
</organism>
<reference evidence="5" key="1">
    <citation type="submission" date="2014-11" db="EMBL/GenBank/DDBJ databases">
        <authorList>
            <person name="Hornung B.V."/>
        </authorList>
    </citation>
    <scope>NUCLEOTIDE SEQUENCE</scope>
    <source>
        <strain evidence="5">INE</strain>
    </source>
</reference>
<dbReference type="InterPro" id="IPR006143">
    <property type="entry name" value="RND_pump_MFP"/>
</dbReference>
<protein>
    <submittedName>
        <fullName evidence="4 5">Efflux transporter, RND family, MFP subunit</fullName>
    </submittedName>
</protein>
<evidence type="ECO:0000313" key="6">
    <source>
        <dbReference type="Proteomes" id="UP001071230"/>
    </source>
</evidence>
<dbReference type="Proteomes" id="UP001071230">
    <property type="component" value="Unassembled WGS sequence"/>
</dbReference>
<dbReference type="Gene3D" id="1.10.287.470">
    <property type="entry name" value="Helix hairpin bin"/>
    <property type="match status" value="1"/>
</dbReference>
<dbReference type="Gene3D" id="2.40.30.170">
    <property type="match status" value="1"/>
</dbReference>
<dbReference type="EMBL" id="LR746496">
    <property type="protein sequence ID" value="CAA7602598.1"/>
    <property type="molecule type" value="Genomic_DNA"/>
</dbReference>
<dbReference type="RefSeq" id="WP_240985939.1">
    <property type="nucleotide sequence ID" value="NZ_CDGJ01000048.1"/>
</dbReference>
<dbReference type="InterPro" id="IPR058637">
    <property type="entry name" value="YknX-like_C"/>
</dbReference>
<evidence type="ECO:0000313" key="5">
    <source>
        <dbReference type="EMBL" id="CEJ07255.1"/>
    </source>
</evidence>
<dbReference type="Gene3D" id="2.40.50.100">
    <property type="match status" value="2"/>
</dbReference>
<sequence>MFLVKMSGSASRRLSLFLTYTLIVLALTGCSQVTGPTVTKLPVKVEPLKLTAIPDPEIFQGIITPHVQTDIAPAIPGIIKSVCVEPGDKVHAGQLLAKLDTDQLNAQKSQALSGENLAQAQGEAAASQMQNNTDIAATALRTAQSSLANAQVSGGNAVSQAQASLSIAQAQLVKAQTASASAVSLAKSAVESAKTQWEAAQSKMAAVLQMDQDNATKAKDALDTAQTILERMRQIAHSLTDPNLLAAQAGYDQAAIAAQNAQGKLQSDQADKTVAVAQSAYQQALSNLQVARQAKEVQVAEATVTQAEQAVQNARMARDSALKLAQNQVEQAQASYLATLNNPSDLVSEAQIASAQAAAQVIQVNIDKGNIYAPFAGNVVAVNAQAGQAVGPQAGFLVLSSTQPQMATIEVPATILNKIKESSKLELVVPALKKILIGEVKNIHPAPDPANEKYPVDLVVEAPPRDLVTGMRVEAHLINQNHQGILVPADSIITLPSGALAVYVVDKGVVHSKIIKTGVMSGSVYEITEGLNPGDQLVIEGQNLLSDNDKVKVVGEGGKQ</sequence>
<dbReference type="KEGG" id="aacx:DEACI_3277"/>
<keyword evidence="6" id="KW-1185">Reference proteome</keyword>
<evidence type="ECO:0000256" key="1">
    <source>
        <dbReference type="ARBA" id="ARBA00009477"/>
    </source>
</evidence>
<evidence type="ECO:0000313" key="4">
    <source>
        <dbReference type="EMBL" id="CAA7602598.1"/>
    </source>
</evidence>
<feature type="domain" description="YknX-like C-terminal permuted SH3-like" evidence="3">
    <location>
        <begin position="486"/>
        <end position="553"/>
    </location>
</feature>
<comment type="similarity">
    <text evidence="1">Belongs to the membrane fusion protein (MFP) (TC 8.A.1) family.</text>
</comment>
<dbReference type="GO" id="GO:0015562">
    <property type="term" value="F:efflux transmembrane transporter activity"/>
    <property type="evidence" value="ECO:0007669"/>
    <property type="project" value="TreeGrafter"/>
</dbReference>
<accession>A0A8S0W4T1</accession>
<dbReference type="PANTHER" id="PTHR30469">
    <property type="entry name" value="MULTIDRUG RESISTANCE PROTEIN MDTA"/>
    <property type="match status" value="1"/>
</dbReference>
<proteinExistence type="inferred from homology"/>
<dbReference type="AlphaFoldDB" id="A0A8S0W4T1"/>
<dbReference type="NCBIfam" id="TIGR01730">
    <property type="entry name" value="RND_mfp"/>
    <property type="match status" value="1"/>
</dbReference>
<gene>
    <name evidence="5" type="ORF">DEACI_1716</name>
    <name evidence="4" type="ORF">DEACI_3277</name>
</gene>
<dbReference type="GO" id="GO:1990281">
    <property type="term" value="C:efflux pump complex"/>
    <property type="evidence" value="ECO:0007669"/>
    <property type="project" value="TreeGrafter"/>
</dbReference>
<reference evidence="4" key="2">
    <citation type="submission" date="2020-01" db="EMBL/GenBank/DDBJ databases">
        <authorList>
            <person name="Hornung B."/>
        </authorList>
    </citation>
    <scope>NUCLEOTIDE SEQUENCE</scope>
    <source>
        <strain evidence="4">PacBioINE</strain>
    </source>
</reference>
<dbReference type="Gene3D" id="2.40.420.20">
    <property type="match status" value="1"/>
</dbReference>
<evidence type="ECO:0000259" key="3">
    <source>
        <dbReference type="Pfam" id="PF25989"/>
    </source>
</evidence>
<dbReference type="SUPFAM" id="SSF111369">
    <property type="entry name" value="HlyD-like secretion proteins"/>
    <property type="match status" value="1"/>
</dbReference>
<dbReference type="PANTHER" id="PTHR30469:SF15">
    <property type="entry name" value="HLYD FAMILY OF SECRETION PROTEINS"/>
    <property type="match status" value="1"/>
</dbReference>
<dbReference type="EMBL" id="CDGJ01000048">
    <property type="protein sequence ID" value="CEJ07255.1"/>
    <property type="molecule type" value="Genomic_DNA"/>
</dbReference>